<evidence type="ECO:0000313" key="2">
    <source>
        <dbReference type="EMBL" id="EYB95366.1"/>
    </source>
</evidence>
<evidence type="ECO:0008006" key="4">
    <source>
        <dbReference type="Google" id="ProtNLM"/>
    </source>
</evidence>
<evidence type="ECO:0000256" key="1">
    <source>
        <dbReference type="SAM" id="SignalP"/>
    </source>
</evidence>
<reference evidence="3" key="1">
    <citation type="journal article" date="2015" name="Nat. Genet.">
        <title>The genome and transcriptome of the zoonotic hookworm Ancylostoma ceylanicum identify infection-specific gene families.</title>
        <authorList>
            <person name="Schwarz E.M."/>
            <person name="Hu Y."/>
            <person name="Antoshechkin I."/>
            <person name="Miller M.M."/>
            <person name="Sternberg P.W."/>
            <person name="Aroian R.V."/>
        </authorList>
    </citation>
    <scope>NUCLEOTIDE SEQUENCE</scope>
    <source>
        <strain evidence="3">HY135</strain>
    </source>
</reference>
<protein>
    <recommendedName>
        <fullName evidence="4">Secreted protein</fullName>
    </recommendedName>
</protein>
<evidence type="ECO:0000313" key="3">
    <source>
        <dbReference type="Proteomes" id="UP000024635"/>
    </source>
</evidence>
<proteinExistence type="predicted"/>
<organism evidence="2 3">
    <name type="scientific">Ancylostoma ceylanicum</name>
    <dbReference type="NCBI Taxonomy" id="53326"/>
    <lineage>
        <taxon>Eukaryota</taxon>
        <taxon>Metazoa</taxon>
        <taxon>Ecdysozoa</taxon>
        <taxon>Nematoda</taxon>
        <taxon>Chromadorea</taxon>
        <taxon>Rhabditida</taxon>
        <taxon>Rhabditina</taxon>
        <taxon>Rhabditomorpha</taxon>
        <taxon>Strongyloidea</taxon>
        <taxon>Ancylostomatidae</taxon>
        <taxon>Ancylostomatinae</taxon>
        <taxon>Ancylostoma</taxon>
    </lineage>
</organism>
<dbReference type="EMBL" id="JARK01001497">
    <property type="protein sequence ID" value="EYB95366.1"/>
    <property type="molecule type" value="Genomic_DNA"/>
</dbReference>
<gene>
    <name evidence="2" type="primary">Acey_s0161.g3394</name>
    <name evidence="2" type="ORF">Y032_0161g3394</name>
</gene>
<keyword evidence="3" id="KW-1185">Reference proteome</keyword>
<dbReference type="AlphaFoldDB" id="A0A016SYA2"/>
<accession>A0A016SYA2</accession>
<keyword evidence="1" id="KW-0732">Signal</keyword>
<feature type="chain" id="PRO_5001486928" description="Secreted protein" evidence="1">
    <location>
        <begin position="22"/>
        <end position="107"/>
    </location>
</feature>
<dbReference type="Proteomes" id="UP000024635">
    <property type="component" value="Unassembled WGS sequence"/>
</dbReference>
<comment type="caution">
    <text evidence="2">The sequence shown here is derived from an EMBL/GenBank/DDBJ whole genome shotgun (WGS) entry which is preliminary data.</text>
</comment>
<sequence>MRLNHLLLVTTSLITFMRSTAHQVELEQISKVFNRTDIWSCLGHSRIDYPLILSIGHAKTRLPRLQPWRATSIARSDPPPGSKFYPLRPLRERAFVAFVPVDVPNWD</sequence>
<feature type="signal peptide" evidence="1">
    <location>
        <begin position="1"/>
        <end position="21"/>
    </location>
</feature>
<name>A0A016SYA2_9BILA</name>